<dbReference type="AlphaFoldDB" id="A0A5A9W2N6"/>
<keyword evidence="1" id="KW-0812">Transmembrane</keyword>
<keyword evidence="1" id="KW-0472">Membrane</keyword>
<evidence type="ECO:0000313" key="2">
    <source>
        <dbReference type="EMBL" id="KAA0873821.1"/>
    </source>
</evidence>
<dbReference type="Pfam" id="PF04246">
    <property type="entry name" value="RseC_MucC"/>
    <property type="match status" value="1"/>
</dbReference>
<dbReference type="EMBL" id="SMRS01000008">
    <property type="protein sequence ID" value="KAA0873821.1"/>
    <property type="molecule type" value="Genomic_DNA"/>
</dbReference>
<dbReference type="InterPro" id="IPR026268">
    <property type="entry name" value="RseC"/>
</dbReference>
<feature type="transmembrane region" description="Helical" evidence="1">
    <location>
        <begin position="81"/>
        <end position="101"/>
    </location>
</feature>
<sequence>MIEEQAKVVALEADRITIRATRMSACGVCQAAEACGARKLGQLFKSPDVEMSIANPQALSVEIGQQVLVGLHEQAFLRAALILYLTPLVAMLFSVLLMAMFTSIEGWLILASLIGLGLGFVLGRIFSRYFLSDMTYQPVLLKVLS</sequence>
<keyword evidence="1" id="KW-1133">Transmembrane helix</keyword>
<organism evidence="2 3">
    <name type="scientific">Nitrincola tapanii</name>
    <dbReference type="NCBI Taxonomy" id="1708751"/>
    <lineage>
        <taxon>Bacteria</taxon>
        <taxon>Pseudomonadati</taxon>
        <taxon>Pseudomonadota</taxon>
        <taxon>Gammaproteobacteria</taxon>
        <taxon>Oceanospirillales</taxon>
        <taxon>Oceanospirillaceae</taxon>
        <taxon>Nitrincola</taxon>
    </lineage>
</organism>
<dbReference type="OrthoDB" id="9795854at2"/>
<dbReference type="Proteomes" id="UP000325302">
    <property type="component" value="Unassembled WGS sequence"/>
</dbReference>
<dbReference type="PANTHER" id="PTHR35867:SF1">
    <property type="entry name" value="PROTEIN RSEC"/>
    <property type="match status" value="1"/>
</dbReference>
<evidence type="ECO:0000256" key="1">
    <source>
        <dbReference type="SAM" id="Phobius"/>
    </source>
</evidence>
<reference evidence="2 3" key="1">
    <citation type="submission" date="2019-03" db="EMBL/GenBank/DDBJ databases">
        <title>Nitrincola sp. nov. isolated from an Indian soda lake.</title>
        <authorList>
            <person name="Joshi A."/>
            <person name="Thite S.V."/>
            <person name="Joseph N."/>
            <person name="Dhotre D."/>
            <person name="Moorthy M."/>
            <person name="Shouche Y.S."/>
        </authorList>
    </citation>
    <scope>NUCLEOTIDE SEQUENCE [LARGE SCALE GENOMIC DNA]</scope>
    <source>
        <strain evidence="2 3">MEB193</strain>
    </source>
</reference>
<dbReference type="RefSeq" id="WP_149391475.1">
    <property type="nucleotide sequence ID" value="NZ_SMRS01000008.1"/>
</dbReference>
<proteinExistence type="predicted"/>
<feature type="transmembrane region" description="Helical" evidence="1">
    <location>
        <begin position="107"/>
        <end position="126"/>
    </location>
</feature>
<protein>
    <recommendedName>
        <fullName evidence="4">Fis family transcriptional regulator</fullName>
    </recommendedName>
</protein>
<evidence type="ECO:0008006" key="4">
    <source>
        <dbReference type="Google" id="ProtNLM"/>
    </source>
</evidence>
<gene>
    <name evidence="2" type="ORF">E1H14_10710</name>
</gene>
<keyword evidence="3" id="KW-1185">Reference proteome</keyword>
<dbReference type="InterPro" id="IPR007359">
    <property type="entry name" value="SigmaE_reg_RseC_MucC"/>
</dbReference>
<name>A0A5A9W2N6_9GAMM</name>
<dbReference type="PANTHER" id="PTHR35867">
    <property type="entry name" value="PROTEIN RSEC"/>
    <property type="match status" value="1"/>
</dbReference>
<comment type="caution">
    <text evidence="2">The sequence shown here is derived from an EMBL/GenBank/DDBJ whole genome shotgun (WGS) entry which is preliminary data.</text>
</comment>
<evidence type="ECO:0000313" key="3">
    <source>
        <dbReference type="Proteomes" id="UP000325302"/>
    </source>
</evidence>
<dbReference type="PIRSF" id="PIRSF004923">
    <property type="entry name" value="RseC"/>
    <property type="match status" value="1"/>
</dbReference>
<accession>A0A5A9W2N6</accession>